<dbReference type="EMBL" id="CP001670">
    <property type="protein sequence ID" value="AFZ81710.1"/>
    <property type="molecule type" value="Genomic_DNA"/>
</dbReference>
<evidence type="ECO:0000313" key="2">
    <source>
        <dbReference type="Proteomes" id="UP000031512"/>
    </source>
</evidence>
<dbReference type="Proteomes" id="UP000031512">
    <property type="component" value="Chromosome 3"/>
</dbReference>
<dbReference type="eggNOG" id="ENOG502SK2D">
    <property type="taxonomic scope" value="Eukaryota"/>
</dbReference>
<reference evidence="1 2" key="1">
    <citation type="journal article" date="2012" name="BMC Genomics">
        <title>Comparative genomic analysis and phylogenetic position of Theileria equi.</title>
        <authorList>
            <person name="Kappmeyer L.S."/>
            <person name="Thiagarajan M."/>
            <person name="Herndon D.R."/>
            <person name="Ramsay J.D."/>
            <person name="Caler E."/>
            <person name="Djikeng A."/>
            <person name="Gillespie J.J."/>
            <person name="Lau A.O."/>
            <person name="Roalson E.H."/>
            <person name="Silva J.C."/>
            <person name="Silva M.G."/>
            <person name="Suarez C.E."/>
            <person name="Ueti M.W."/>
            <person name="Nene V.M."/>
            <person name="Mealey R.H."/>
            <person name="Knowles D.P."/>
            <person name="Brayton K.A."/>
        </authorList>
    </citation>
    <scope>NUCLEOTIDE SEQUENCE [LARGE SCALE GENOMIC DNA]</scope>
    <source>
        <strain evidence="1 2">WA</strain>
    </source>
</reference>
<dbReference type="AlphaFoldDB" id="L0B1K2"/>
<dbReference type="Gene3D" id="2.60.270.50">
    <property type="match status" value="2"/>
</dbReference>
<name>L0B1K2_THEEQ</name>
<proteinExistence type="predicted"/>
<dbReference type="RefSeq" id="XP_004831376.1">
    <property type="nucleotide sequence ID" value="XM_004831319.1"/>
</dbReference>
<dbReference type="VEuPathDB" id="PiroplasmaDB:BEWA_011280"/>
<keyword evidence="2" id="KW-1185">Reference proteome</keyword>
<accession>L0B1K2</accession>
<protein>
    <submittedName>
        <fullName evidence="1">Uncharacterized protein</fullName>
    </submittedName>
</protein>
<evidence type="ECO:0000313" key="1">
    <source>
        <dbReference type="EMBL" id="AFZ81710.1"/>
    </source>
</evidence>
<gene>
    <name evidence="1" type="ORF">BEWA_011280</name>
</gene>
<dbReference type="OrthoDB" id="365277at2759"/>
<dbReference type="GeneID" id="15806275"/>
<dbReference type="KEGG" id="beq:BEWA_011280"/>
<organism evidence="1 2">
    <name type="scientific">Theileria equi strain WA</name>
    <dbReference type="NCBI Taxonomy" id="1537102"/>
    <lineage>
        <taxon>Eukaryota</taxon>
        <taxon>Sar</taxon>
        <taxon>Alveolata</taxon>
        <taxon>Apicomplexa</taxon>
        <taxon>Aconoidasida</taxon>
        <taxon>Piroplasmida</taxon>
        <taxon>Theileriidae</taxon>
        <taxon>Theileria</taxon>
    </lineage>
</organism>
<sequence>MRNRNYNINIFNETTFTLHRSYQRLKHGKWLTWLPEKISPGTNVTIQFSSNHSIHSYSLYLSYGVVLGNVKYILEIKSSKTSNGYKFVSEFNPCEKPEYEKNDNPLTYSDYTTSNNSICKVYKEILEVSKSSPIDQTTVCTYIVRIQESKEGAKIINDCRDRLRNIVLKNGNPFDGKEIITNYSQYIGDQPYDSSLDFSWEYRTSDWIDILRKSHRSILIRIVNLTSKHMKLILPSNDFTNNPLTGEGIWVEYPNEEIPSLCGTSFGCKCNGFFGEISGKCTYTVLGESGTFEFSWEQSSVGSLHLNAAHSSNSYTIVKHVESLNEAVAMIHIMDLSHPPLKILVARALSPVYVKHIDIKALPRDRMGEVIFDLKSSKKNISTDSHSDETKNLVITDFLVKYYINSLDPDNRKENYDFLIKSPRTFFDHIHSKNTNSPINKITSDYFIYLEWIIGHERFYKVYNPNEKMCLDSSMVGGIPDKQVIMNSHLINITFNEAEILTKVKQIESKGILNHNPLINLSNTSLITNEFGGSNSPKVRPFLRNLSQSELLEVVLMIFNSFCDGFQPFIEKKMVKKFGVDWLKICKIPHGHIWRNDDSVRIDIEGLIYIVTAYWMELFDEIFGESTILHTIQVILQFNNNTHLDCCNLLG</sequence>